<evidence type="ECO:0000313" key="5">
    <source>
        <dbReference type="Proteomes" id="UP000184368"/>
    </source>
</evidence>
<protein>
    <submittedName>
        <fullName evidence="4">Dipeptidyl-peptidase-4</fullName>
    </submittedName>
</protein>
<keyword evidence="5" id="KW-1185">Reference proteome</keyword>
<dbReference type="PANTHER" id="PTHR11731:SF193">
    <property type="entry name" value="DIPEPTIDYL PEPTIDASE 9"/>
    <property type="match status" value="1"/>
</dbReference>
<evidence type="ECO:0000259" key="3">
    <source>
        <dbReference type="Pfam" id="PF00930"/>
    </source>
</evidence>
<keyword evidence="1" id="KW-0732">Signal</keyword>
<dbReference type="InterPro" id="IPR002469">
    <property type="entry name" value="Peptidase_S9B_N"/>
</dbReference>
<feature type="domain" description="Dipeptidylpeptidase IV N-terminal" evidence="3">
    <location>
        <begin position="78"/>
        <end position="428"/>
    </location>
</feature>
<evidence type="ECO:0000259" key="2">
    <source>
        <dbReference type="Pfam" id="PF00326"/>
    </source>
</evidence>
<feature type="signal peptide" evidence="1">
    <location>
        <begin position="1"/>
        <end position="20"/>
    </location>
</feature>
<reference evidence="4 5" key="1">
    <citation type="submission" date="2016-11" db="EMBL/GenBank/DDBJ databases">
        <authorList>
            <person name="Jaros S."/>
            <person name="Januszkiewicz K."/>
            <person name="Wedrychowicz H."/>
        </authorList>
    </citation>
    <scope>NUCLEOTIDE SEQUENCE [LARGE SCALE GENOMIC DNA]</scope>
    <source>
        <strain evidence="4 5">DSM 26897</strain>
    </source>
</reference>
<evidence type="ECO:0000313" key="4">
    <source>
        <dbReference type="EMBL" id="SHE28483.1"/>
    </source>
</evidence>
<accession>A0A1M4S8D7</accession>
<dbReference type="OrthoDB" id="9812921at2"/>
<dbReference type="STRING" id="1302690.BUE76_22940"/>
<sequence>MKPYRLLLLLLCAAYQFTHAQSTRSMVWAKDGKSYFAIEDKGIVSYQLPAFTKTIIADSTKMQPSGKAALNLRSFSFSDDRKKVLLYTNTQRVWRYDTRGDYWLLDLASGKLKQLGKGRPESSLMFAKFAPDGNRVAYVSGHNLFVEELATGKITQLTKDGTNRLINGTFDWAYEEEFDCRDGFRWSPDSKSIAYWQIDARQIRNFLMINNTDSLYSFTIPVEYPKVGQDPSPCKVGVVNVATGKTIWMQVPGDARQHYIPRMEWAANSTELVLEQLNRKQNTAKIFFCTAATGAARNIYTETDKAWIDVKARWSDDFAGWEWLHGGKDFLWVSEKDGWRHIYLLDRNGKETLITKGNYDIISINAIDEGNGYVYFMASPDNATQQYLYRSSLNGNSSLEKLSPAAQKGTHNYSMSPNGTIAMHNFSNHLGERLSEWVQLPDHRSFKVNTQSGPTANTPRVEMFTITTEDGITMDGWMVKPKNFDSTKKYPVVFSVYAEPAGTTVRDAAGVGGNGLYVGDMAADGYIYMSVEGRGTPQPKGTAWRKAIYRKIGIVNIRDQAMAAKKIRQWPFVDSTRIAVHGWSGGGSTTLNLLFQYPDIYQTGISIAPVPNQLLYDNIYQERYMGLPQENLEDFINGSPITHAKNLRGNLLVVHGTGDDNVHYQGTEMLINELVKQGKQFQLMSYPNRTHAIREGAGTSKHLADLFSAYLRAHCPGGGR</sequence>
<feature type="chain" id="PRO_5013245658" evidence="1">
    <location>
        <begin position="21"/>
        <end position="720"/>
    </location>
</feature>
<dbReference type="InterPro" id="IPR050278">
    <property type="entry name" value="Serine_Prot_S9B/DPPIV"/>
</dbReference>
<dbReference type="EMBL" id="FQUO01000001">
    <property type="protein sequence ID" value="SHE28483.1"/>
    <property type="molecule type" value="Genomic_DNA"/>
</dbReference>
<dbReference type="InterPro" id="IPR001375">
    <property type="entry name" value="Peptidase_S9_cat"/>
</dbReference>
<dbReference type="AlphaFoldDB" id="A0A1M4S8D7"/>
<name>A0A1M4S8D7_9BACT</name>
<proteinExistence type="predicted"/>
<dbReference type="SUPFAM" id="SSF53474">
    <property type="entry name" value="alpha/beta-Hydrolases"/>
    <property type="match status" value="1"/>
</dbReference>
<dbReference type="Pfam" id="PF00930">
    <property type="entry name" value="DPPIV_N"/>
    <property type="match status" value="1"/>
</dbReference>
<dbReference type="GO" id="GO:0008236">
    <property type="term" value="F:serine-type peptidase activity"/>
    <property type="evidence" value="ECO:0007669"/>
    <property type="project" value="InterPro"/>
</dbReference>
<organism evidence="4 5">
    <name type="scientific">Cnuella takakiae</name>
    <dbReference type="NCBI Taxonomy" id="1302690"/>
    <lineage>
        <taxon>Bacteria</taxon>
        <taxon>Pseudomonadati</taxon>
        <taxon>Bacteroidota</taxon>
        <taxon>Chitinophagia</taxon>
        <taxon>Chitinophagales</taxon>
        <taxon>Chitinophagaceae</taxon>
        <taxon>Cnuella</taxon>
    </lineage>
</organism>
<dbReference type="Gene3D" id="3.40.50.1820">
    <property type="entry name" value="alpha/beta hydrolase"/>
    <property type="match status" value="1"/>
</dbReference>
<dbReference type="Gene3D" id="2.140.10.30">
    <property type="entry name" value="Dipeptidylpeptidase IV, N-terminal domain"/>
    <property type="match status" value="1"/>
</dbReference>
<dbReference type="Pfam" id="PF00326">
    <property type="entry name" value="Peptidase_S9"/>
    <property type="match status" value="1"/>
</dbReference>
<dbReference type="Proteomes" id="UP000184368">
    <property type="component" value="Unassembled WGS sequence"/>
</dbReference>
<dbReference type="RefSeq" id="WP_073038824.1">
    <property type="nucleotide sequence ID" value="NZ_FQUO01000001.1"/>
</dbReference>
<gene>
    <name evidence="4" type="ORF">SAMN05444008_10115</name>
</gene>
<feature type="domain" description="Peptidase S9 prolyl oligopeptidase catalytic" evidence="2">
    <location>
        <begin position="521"/>
        <end position="706"/>
    </location>
</feature>
<dbReference type="PANTHER" id="PTHR11731">
    <property type="entry name" value="PROTEASE FAMILY S9B,C DIPEPTIDYL-PEPTIDASE IV-RELATED"/>
    <property type="match status" value="1"/>
</dbReference>
<dbReference type="InterPro" id="IPR029058">
    <property type="entry name" value="AB_hydrolase_fold"/>
</dbReference>
<evidence type="ECO:0000256" key="1">
    <source>
        <dbReference type="SAM" id="SignalP"/>
    </source>
</evidence>
<dbReference type="GO" id="GO:0008239">
    <property type="term" value="F:dipeptidyl-peptidase activity"/>
    <property type="evidence" value="ECO:0007669"/>
    <property type="project" value="TreeGrafter"/>
</dbReference>
<dbReference type="SUPFAM" id="SSF82171">
    <property type="entry name" value="DPP6 N-terminal domain-like"/>
    <property type="match status" value="1"/>
</dbReference>
<dbReference type="GO" id="GO:0006508">
    <property type="term" value="P:proteolysis"/>
    <property type="evidence" value="ECO:0007669"/>
    <property type="project" value="InterPro"/>
</dbReference>